<name>A0ABN3ALQ4_9MICO</name>
<accession>A0ABN3ALQ4</accession>
<dbReference type="Proteomes" id="UP001501599">
    <property type="component" value="Unassembled WGS sequence"/>
</dbReference>
<dbReference type="PROSITE" id="PS51318">
    <property type="entry name" value="TAT"/>
    <property type="match status" value="1"/>
</dbReference>
<gene>
    <name evidence="5" type="ORF">GCM10009846_08920</name>
</gene>
<sequence length="409" mass="40933">MSDRRSIRAIAIGGVAAAALAMTAPVVAHAATDVSEPAEFTSAFVVTATADQVVSNDGVATPGQEGATGRFEYRVNADEEIICFAIRLTGVTGDYQSPAETATHIHEAAAGQPGPPRIAFPNPVDDGSGVRVSEGCLQGPFTTGVLDAQGVDTGEGFSLAELEANPAGFTSDAHTVDFTAGVVRGQLAQGALEVDEPDTFTSTLAVAATADQVIASDGSAAPGEEGATGDFQLRINADEEIVCYAITLTGVTGEYQSPAITATHVHEAAAGAAGPPRIAFPNPEGTGDERRSEGCLQGPFATGILSADGVDTGTGFSLAQLEADPAAFTGDSHTADFLPGVVRGQLEAVEAESASQAPAASEPAEAAPAAAADDDEAGAPVGIVVAIVAALAAIAVVAIVVVRRRSAKG</sequence>
<feature type="domain" description="CHRD" evidence="4">
    <location>
        <begin position="42"/>
        <end position="189"/>
    </location>
</feature>
<evidence type="ECO:0000256" key="3">
    <source>
        <dbReference type="SAM" id="SignalP"/>
    </source>
</evidence>
<keyword evidence="3" id="KW-0732">Signal</keyword>
<evidence type="ECO:0000256" key="2">
    <source>
        <dbReference type="SAM" id="Phobius"/>
    </source>
</evidence>
<feature type="signal peptide" evidence="3">
    <location>
        <begin position="1"/>
        <end position="30"/>
    </location>
</feature>
<keyword evidence="2" id="KW-0472">Membrane</keyword>
<keyword evidence="2" id="KW-0812">Transmembrane</keyword>
<organism evidence="5 6">
    <name type="scientific">Agrococcus versicolor</name>
    <dbReference type="NCBI Taxonomy" id="501482"/>
    <lineage>
        <taxon>Bacteria</taxon>
        <taxon>Bacillati</taxon>
        <taxon>Actinomycetota</taxon>
        <taxon>Actinomycetes</taxon>
        <taxon>Micrococcales</taxon>
        <taxon>Microbacteriaceae</taxon>
        <taxon>Agrococcus</taxon>
    </lineage>
</organism>
<feature type="region of interest" description="Disordered" evidence="1">
    <location>
        <begin position="272"/>
        <end position="295"/>
    </location>
</feature>
<evidence type="ECO:0000313" key="5">
    <source>
        <dbReference type="EMBL" id="GAA2172144.1"/>
    </source>
</evidence>
<keyword evidence="6" id="KW-1185">Reference proteome</keyword>
<feature type="chain" id="PRO_5046063278" description="CHRD domain-containing protein" evidence="3">
    <location>
        <begin position="31"/>
        <end position="409"/>
    </location>
</feature>
<dbReference type="InterPro" id="IPR006311">
    <property type="entry name" value="TAT_signal"/>
</dbReference>
<feature type="transmembrane region" description="Helical" evidence="2">
    <location>
        <begin position="381"/>
        <end position="402"/>
    </location>
</feature>
<dbReference type="EMBL" id="BAAAQT010000005">
    <property type="protein sequence ID" value="GAA2172144.1"/>
    <property type="molecule type" value="Genomic_DNA"/>
</dbReference>
<evidence type="ECO:0000313" key="6">
    <source>
        <dbReference type="Proteomes" id="UP001501599"/>
    </source>
</evidence>
<feature type="domain" description="CHRD" evidence="4">
    <location>
        <begin position="202"/>
        <end position="348"/>
    </location>
</feature>
<dbReference type="RefSeq" id="WP_344340810.1">
    <property type="nucleotide sequence ID" value="NZ_BAAAQT010000005.1"/>
</dbReference>
<keyword evidence="2" id="KW-1133">Transmembrane helix</keyword>
<reference evidence="5 6" key="1">
    <citation type="journal article" date="2019" name="Int. J. Syst. Evol. Microbiol.">
        <title>The Global Catalogue of Microorganisms (GCM) 10K type strain sequencing project: providing services to taxonomists for standard genome sequencing and annotation.</title>
        <authorList>
            <consortium name="The Broad Institute Genomics Platform"/>
            <consortium name="The Broad Institute Genome Sequencing Center for Infectious Disease"/>
            <person name="Wu L."/>
            <person name="Ma J."/>
        </authorList>
    </citation>
    <scope>NUCLEOTIDE SEQUENCE [LARGE SCALE GENOMIC DNA]</scope>
    <source>
        <strain evidence="5 6">JCM 16026</strain>
    </source>
</reference>
<dbReference type="Pfam" id="PF07452">
    <property type="entry name" value="CHRD"/>
    <property type="match status" value="2"/>
</dbReference>
<feature type="region of interest" description="Disordered" evidence="1">
    <location>
        <begin position="350"/>
        <end position="373"/>
    </location>
</feature>
<dbReference type="SMART" id="SM00754">
    <property type="entry name" value="CHRD"/>
    <property type="match status" value="2"/>
</dbReference>
<evidence type="ECO:0000256" key="1">
    <source>
        <dbReference type="SAM" id="MobiDB-lite"/>
    </source>
</evidence>
<feature type="compositionally biased region" description="Low complexity" evidence="1">
    <location>
        <begin position="350"/>
        <end position="371"/>
    </location>
</feature>
<evidence type="ECO:0000259" key="4">
    <source>
        <dbReference type="SMART" id="SM00754"/>
    </source>
</evidence>
<protein>
    <recommendedName>
        <fullName evidence="4">CHRD domain-containing protein</fullName>
    </recommendedName>
</protein>
<proteinExistence type="predicted"/>
<comment type="caution">
    <text evidence="5">The sequence shown here is derived from an EMBL/GenBank/DDBJ whole genome shotgun (WGS) entry which is preliminary data.</text>
</comment>
<dbReference type="InterPro" id="IPR010895">
    <property type="entry name" value="CHRD"/>
</dbReference>